<organism evidence="1 2">
    <name type="scientific">Anopheles arabiensis</name>
    <name type="common">Mosquito</name>
    <dbReference type="NCBI Taxonomy" id="7173"/>
    <lineage>
        <taxon>Eukaryota</taxon>
        <taxon>Metazoa</taxon>
        <taxon>Ecdysozoa</taxon>
        <taxon>Arthropoda</taxon>
        <taxon>Hexapoda</taxon>
        <taxon>Insecta</taxon>
        <taxon>Pterygota</taxon>
        <taxon>Neoptera</taxon>
        <taxon>Endopterygota</taxon>
        <taxon>Diptera</taxon>
        <taxon>Nematocera</taxon>
        <taxon>Culicoidea</taxon>
        <taxon>Culicidae</taxon>
        <taxon>Anophelinae</taxon>
        <taxon>Anopheles</taxon>
    </lineage>
</organism>
<dbReference type="EnsemblMetazoa" id="AARA014500-RA">
    <property type="protein sequence ID" value="AARA014500-PA"/>
    <property type="gene ID" value="AARA014500"/>
</dbReference>
<dbReference type="Proteomes" id="UP000075840">
    <property type="component" value="Unassembled WGS sequence"/>
</dbReference>
<accession>A0A182IGA3</accession>
<evidence type="ECO:0000313" key="1">
    <source>
        <dbReference type="EnsemblMetazoa" id="AARA014500-PA"/>
    </source>
</evidence>
<sequence length="57" mass="6861">FFPTSLGPRSFHRAVEVYFYCEEKRTRVNLARIAIRRCAKSRWQFVKCLCVRKSFSD</sequence>
<dbReference type="VEuPathDB" id="VectorBase:AARA014500"/>
<evidence type="ECO:0000313" key="2">
    <source>
        <dbReference type="Proteomes" id="UP000075840"/>
    </source>
</evidence>
<dbReference type="EMBL" id="APCN01001541">
    <property type="status" value="NOT_ANNOTATED_CDS"/>
    <property type="molecule type" value="Genomic_DNA"/>
</dbReference>
<reference evidence="1" key="1">
    <citation type="submission" date="2022-08" db="UniProtKB">
        <authorList>
            <consortium name="EnsemblMetazoa"/>
        </authorList>
    </citation>
    <scope>IDENTIFICATION</scope>
    <source>
        <strain evidence="1">Dongola</strain>
    </source>
</reference>
<proteinExistence type="predicted"/>
<name>A0A182IGA3_ANOAR</name>
<keyword evidence="2" id="KW-1185">Reference proteome</keyword>
<protein>
    <submittedName>
        <fullName evidence="1">Uncharacterized protein</fullName>
    </submittedName>
</protein>
<dbReference type="AlphaFoldDB" id="A0A182IGA3"/>